<dbReference type="CDD" id="cd10155">
    <property type="entry name" value="BsYrkD-like_DUF156"/>
    <property type="match status" value="1"/>
</dbReference>
<organism evidence="1 2">
    <name type="scientific">Isobaculum melis</name>
    <dbReference type="NCBI Taxonomy" id="142588"/>
    <lineage>
        <taxon>Bacteria</taxon>
        <taxon>Bacillati</taxon>
        <taxon>Bacillota</taxon>
        <taxon>Bacilli</taxon>
        <taxon>Lactobacillales</taxon>
        <taxon>Carnobacteriaceae</taxon>
        <taxon>Isobaculum</taxon>
    </lineage>
</organism>
<keyword evidence="1" id="KW-0238">DNA-binding</keyword>
<proteinExistence type="predicted"/>
<dbReference type="InterPro" id="IPR038390">
    <property type="entry name" value="Metal_Tscrpt_repr_sf"/>
</dbReference>
<dbReference type="Pfam" id="PF02583">
    <property type="entry name" value="Trns_repr_metal"/>
    <property type="match status" value="1"/>
</dbReference>
<dbReference type="STRING" id="142588.SAMN04488559_10281"/>
<accession>A0A1H9QHN5</accession>
<dbReference type="InterPro" id="IPR003735">
    <property type="entry name" value="Metal_Tscrpt_repr"/>
</dbReference>
<dbReference type="EMBL" id="FOHA01000002">
    <property type="protein sequence ID" value="SER59927.1"/>
    <property type="molecule type" value="Genomic_DNA"/>
</dbReference>
<name>A0A1H9QHN5_9LACT</name>
<gene>
    <name evidence="1" type="ORF">SAMN04488559_10281</name>
</gene>
<dbReference type="GO" id="GO:0045892">
    <property type="term" value="P:negative regulation of DNA-templated transcription"/>
    <property type="evidence" value="ECO:0007669"/>
    <property type="project" value="UniProtKB-ARBA"/>
</dbReference>
<reference evidence="1 2" key="1">
    <citation type="submission" date="2016-10" db="EMBL/GenBank/DDBJ databases">
        <authorList>
            <person name="de Groot N.N."/>
        </authorList>
    </citation>
    <scope>NUCLEOTIDE SEQUENCE [LARGE SCALE GENOMIC DNA]</scope>
    <source>
        <strain evidence="1 2">DSM 13760</strain>
    </source>
</reference>
<dbReference type="Gene3D" id="1.20.58.1000">
    <property type="entry name" value="Metal-sensitive repressor, helix protomer"/>
    <property type="match status" value="1"/>
</dbReference>
<dbReference type="GO" id="GO:0046872">
    <property type="term" value="F:metal ion binding"/>
    <property type="evidence" value="ECO:0007669"/>
    <property type="project" value="InterPro"/>
</dbReference>
<dbReference type="OrthoDB" id="9798732at2"/>
<dbReference type="AlphaFoldDB" id="A0A1H9QHN5"/>
<dbReference type="PANTHER" id="PTHR33677:SF5">
    <property type="entry name" value="TRANSCRIPTIONAL REPRESSOR FRMR"/>
    <property type="match status" value="1"/>
</dbReference>
<evidence type="ECO:0000313" key="1">
    <source>
        <dbReference type="EMBL" id="SER59927.1"/>
    </source>
</evidence>
<evidence type="ECO:0000313" key="2">
    <source>
        <dbReference type="Proteomes" id="UP000198948"/>
    </source>
</evidence>
<sequence>MECNQKIRNRLKRSEGQMRGILKMMEEGKDCQDIIIQLSAVRSSIDKVMGLMVAENLLQTAEYATGTDEERDQAVSEAVNLVVKTM</sequence>
<dbReference type="Proteomes" id="UP000198948">
    <property type="component" value="Unassembled WGS sequence"/>
</dbReference>
<dbReference type="GO" id="GO:0003677">
    <property type="term" value="F:DNA binding"/>
    <property type="evidence" value="ECO:0007669"/>
    <property type="project" value="UniProtKB-KW"/>
</dbReference>
<dbReference type="PANTHER" id="PTHR33677">
    <property type="entry name" value="TRANSCRIPTIONAL REPRESSOR FRMR-RELATED"/>
    <property type="match status" value="1"/>
</dbReference>
<dbReference type="RefSeq" id="WP_092649860.1">
    <property type="nucleotide sequence ID" value="NZ_FOHA01000002.1"/>
</dbReference>
<keyword evidence="2" id="KW-1185">Reference proteome</keyword>
<protein>
    <submittedName>
        <fullName evidence="1">DNA-binding transcriptional regulator, FrmR family</fullName>
    </submittedName>
</protein>